<accession>A0A1F4S4A4</accession>
<dbReference type="Pfam" id="PF06835">
    <property type="entry name" value="LptC"/>
    <property type="match status" value="1"/>
</dbReference>
<dbReference type="GO" id="GO:0015920">
    <property type="term" value="P:lipopolysaccharide transport"/>
    <property type="evidence" value="ECO:0007669"/>
    <property type="project" value="TreeGrafter"/>
</dbReference>
<dbReference type="GO" id="GO:0030288">
    <property type="term" value="C:outer membrane-bounded periplasmic space"/>
    <property type="evidence" value="ECO:0007669"/>
    <property type="project" value="TreeGrafter"/>
</dbReference>
<dbReference type="Proteomes" id="UP000177905">
    <property type="component" value="Unassembled WGS sequence"/>
</dbReference>
<protein>
    <recommendedName>
        <fullName evidence="2">Organic solvent tolerance-like N-terminal domain-containing protein</fullName>
    </recommendedName>
</protein>
<reference evidence="3 4" key="1">
    <citation type="journal article" date="2016" name="Nat. Commun.">
        <title>Thousands of microbial genomes shed light on interconnected biogeochemical processes in an aquifer system.</title>
        <authorList>
            <person name="Anantharaman K."/>
            <person name="Brown C.T."/>
            <person name="Hug L.A."/>
            <person name="Sharon I."/>
            <person name="Castelle C.J."/>
            <person name="Probst A.J."/>
            <person name="Thomas B.C."/>
            <person name="Singh A."/>
            <person name="Wilkins M.J."/>
            <person name="Karaoz U."/>
            <person name="Brodie E.L."/>
            <person name="Williams K.H."/>
            <person name="Hubbard S.S."/>
            <person name="Banfield J.F."/>
        </authorList>
    </citation>
    <scope>NUCLEOTIDE SEQUENCE [LARGE SCALE GENOMIC DNA]</scope>
</reference>
<gene>
    <name evidence="3" type="ORF">A2290_03080</name>
</gene>
<dbReference type="GO" id="GO:0005886">
    <property type="term" value="C:plasma membrane"/>
    <property type="evidence" value="ECO:0007669"/>
    <property type="project" value="TreeGrafter"/>
</dbReference>
<dbReference type="PANTHER" id="PTHR37481">
    <property type="entry name" value="LIPOPOLYSACCHARIDE EXPORT SYSTEM PROTEIN LPTC"/>
    <property type="match status" value="1"/>
</dbReference>
<comment type="caution">
    <text evidence="3">The sequence shown here is derived from an EMBL/GenBank/DDBJ whole genome shotgun (WGS) entry which is preliminary data.</text>
</comment>
<evidence type="ECO:0000313" key="4">
    <source>
        <dbReference type="Proteomes" id="UP000177905"/>
    </source>
</evidence>
<dbReference type="PANTHER" id="PTHR37481:SF1">
    <property type="entry name" value="LIPOPOLYSACCHARIDE EXPORT SYSTEM PROTEIN LPTC"/>
    <property type="match status" value="1"/>
</dbReference>
<dbReference type="AlphaFoldDB" id="A0A1F4S4A4"/>
<dbReference type="InterPro" id="IPR005653">
    <property type="entry name" value="OstA-like_N"/>
</dbReference>
<organism evidence="3 4">
    <name type="scientific">candidate division WOR-1 bacterium RIFOXYB2_FULL_36_35</name>
    <dbReference type="NCBI Taxonomy" id="1802578"/>
    <lineage>
        <taxon>Bacteria</taxon>
        <taxon>Bacillati</taxon>
        <taxon>Saganbacteria</taxon>
    </lineage>
</organism>
<dbReference type="GO" id="GO:0017089">
    <property type="term" value="F:glycolipid transfer activity"/>
    <property type="evidence" value="ECO:0007669"/>
    <property type="project" value="TreeGrafter"/>
</dbReference>
<name>A0A1F4S4A4_UNCSA</name>
<evidence type="ECO:0000259" key="2">
    <source>
        <dbReference type="Pfam" id="PF03968"/>
    </source>
</evidence>
<dbReference type="Pfam" id="PF03968">
    <property type="entry name" value="LptD_N"/>
    <property type="match status" value="1"/>
</dbReference>
<proteinExistence type="predicted"/>
<feature type="domain" description="Organic solvent tolerance-like N-terminal" evidence="2">
    <location>
        <begin position="218"/>
        <end position="318"/>
    </location>
</feature>
<dbReference type="InterPro" id="IPR052363">
    <property type="entry name" value="LPS_export_LptC"/>
</dbReference>
<keyword evidence="1" id="KW-0812">Transmembrane</keyword>
<feature type="transmembrane region" description="Helical" evidence="1">
    <location>
        <begin position="7"/>
        <end position="25"/>
    </location>
</feature>
<keyword evidence="1" id="KW-0472">Membrane</keyword>
<sequence>MELLKKISFFIFVLFILLLFVWALYVPKKDVTDMIQSTLDEQKGKLDLFYKGVAFQETINGIKYWEIKAKTSSINKTTGIASLEETEGTFFRDKKPTLMFVAPYAVWKMNEREITLINPIGYDSKSKNSSVIASLQNKNGNYFQFPSSNDKKDKGFIFKAQKLVWSIKNKAIVCDKGLWIKKGEISGHAQRLKGDTSMEKIEISGNPVINIVNSNISTIEADKFLMDRNKDLIIASGKVTFKIDEIKGSTGKAIYNQKEKNLYLIDNVIIKYKDFKATSNQAKYNIFDQKIVLVDNSKLTRELSEVTGDSIVIDIKSKKVAILGKSRAIIPDKGLDKK</sequence>
<dbReference type="Gene3D" id="2.60.450.10">
    <property type="entry name" value="Lipopolysaccharide (LPS) transport protein A like domain"/>
    <property type="match status" value="1"/>
</dbReference>
<dbReference type="EMBL" id="MEUA01000023">
    <property type="protein sequence ID" value="OGC15240.1"/>
    <property type="molecule type" value="Genomic_DNA"/>
</dbReference>
<evidence type="ECO:0000313" key="3">
    <source>
        <dbReference type="EMBL" id="OGC15240.1"/>
    </source>
</evidence>
<keyword evidence="1" id="KW-1133">Transmembrane helix</keyword>
<evidence type="ECO:0000256" key="1">
    <source>
        <dbReference type="SAM" id="Phobius"/>
    </source>
</evidence>
<dbReference type="InterPro" id="IPR010664">
    <property type="entry name" value="LipoPS_assembly_LptC-rel"/>
</dbReference>